<gene>
    <name evidence="1" type="ORF">RPERSI_LOCUS1138</name>
</gene>
<protein>
    <submittedName>
        <fullName evidence="1">3351_t:CDS:1</fullName>
    </submittedName>
</protein>
<evidence type="ECO:0000313" key="1">
    <source>
        <dbReference type="EMBL" id="CAG8484845.1"/>
    </source>
</evidence>
<proteinExistence type="predicted"/>
<dbReference type="EMBL" id="CAJVQC010000973">
    <property type="protein sequence ID" value="CAG8484845.1"/>
    <property type="molecule type" value="Genomic_DNA"/>
</dbReference>
<evidence type="ECO:0000313" key="2">
    <source>
        <dbReference type="Proteomes" id="UP000789920"/>
    </source>
</evidence>
<name>A0ACA9KNY7_9GLOM</name>
<organism evidence="1 2">
    <name type="scientific">Racocetra persica</name>
    <dbReference type="NCBI Taxonomy" id="160502"/>
    <lineage>
        <taxon>Eukaryota</taxon>
        <taxon>Fungi</taxon>
        <taxon>Fungi incertae sedis</taxon>
        <taxon>Mucoromycota</taxon>
        <taxon>Glomeromycotina</taxon>
        <taxon>Glomeromycetes</taxon>
        <taxon>Diversisporales</taxon>
        <taxon>Gigasporaceae</taxon>
        <taxon>Racocetra</taxon>
    </lineage>
</organism>
<dbReference type="Proteomes" id="UP000789920">
    <property type="component" value="Unassembled WGS sequence"/>
</dbReference>
<comment type="caution">
    <text evidence="1">The sequence shown here is derived from an EMBL/GenBank/DDBJ whole genome shotgun (WGS) entry which is preliminary data.</text>
</comment>
<reference evidence="1" key="1">
    <citation type="submission" date="2021-06" db="EMBL/GenBank/DDBJ databases">
        <authorList>
            <person name="Kallberg Y."/>
            <person name="Tangrot J."/>
            <person name="Rosling A."/>
        </authorList>
    </citation>
    <scope>NUCLEOTIDE SEQUENCE</scope>
    <source>
        <strain evidence="1">MA461A</strain>
    </source>
</reference>
<accession>A0ACA9KNY7</accession>
<sequence length="162" mass="18654">VEYYLLYNYENLEDIHVVYSHPEAFKECKDWLAENLPKVKKKEAKSTSEAARLASQEPNAAAISSKECAKKYGYGKSMEAEKDKTRFLVLGKPLDEVESDKQKILVLVKKTESGEGEFPPALKKLLDEYEIEKKLISSSFFFFELEGQENKEKEILENYSPK</sequence>
<keyword evidence="2" id="KW-1185">Reference proteome</keyword>
<feature type="non-terminal residue" evidence="1">
    <location>
        <position position="1"/>
    </location>
</feature>